<accession>A0A9D3LS43</accession>
<feature type="non-terminal residue" evidence="1">
    <location>
        <position position="1"/>
    </location>
</feature>
<evidence type="ECO:0000313" key="1">
    <source>
        <dbReference type="EMBL" id="KAG5831698.1"/>
    </source>
</evidence>
<name>A0A9D3LS43_ANGAN</name>
<dbReference type="AlphaFoldDB" id="A0A9D3LS43"/>
<comment type="caution">
    <text evidence="1">The sequence shown here is derived from an EMBL/GenBank/DDBJ whole genome shotgun (WGS) entry which is preliminary data.</text>
</comment>
<evidence type="ECO:0000313" key="2">
    <source>
        <dbReference type="Proteomes" id="UP001044222"/>
    </source>
</evidence>
<organism evidence="1 2">
    <name type="scientific">Anguilla anguilla</name>
    <name type="common">European freshwater eel</name>
    <name type="synonym">Muraena anguilla</name>
    <dbReference type="NCBI Taxonomy" id="7936"/>
    <lineage>
        <taxon>Eukaryota</taxon>
        <taxon>Metazoa</taxon>
        <taxon>Chordata</taxon>
        <taxon>Craniata</taxon>
        <taxon>Vertebrata</taxon>
        <taxon>Euteleostomi</taxon>
        <taxon>Actinopterygii</taxon>
        <taxon>Neopterygii</taxon>
        <taxon>Teleostei</taxon>
        <taxon>Anguilliformes</taxon>
        <taxon>Anguillidae</taxon>
        <taxon>Anguilla</taxon>
    </lineage>
</organism>
<proteinExistence type="predicted"/>
<reference evidence="1" key="1">
    <citation type="submission" date="2021-01" db="EMBL/GenBank/DDBJ databases">
        <title>A chromosome-scale assembly of European eel, Anguilla anguilla.</title>
        <authorList>
            <person name="Henkel C."/>
            <person name="Jong-Raadsen S.A."/>
            <person name="Dufour S."/>
            <person name="Weltzien F.-A."/>
            <person name="Palstra A.P."/>
            <person name="Pelster B."/>
            <person name="Spaink H.P."/>
            <person name="Van Den Thillart G.E."/>
            <person name="Jansen H."/>
            <person name="Zahm M."/>
            <person name="Klopp C."/>
            <person name="Cedric C."/>
            <person name="Louis A."/>
            <person name="Berthelot C."/>
            <person name="Parey E."/>
            <person name="Roest Crollius H."/>
            <person name="Montfort J."/>
            <person name="Robinson-Rechavi M."/>
            <person name="Bucao C."/>
            <person name="Bouchez O."/>
            <person name="Gislard M."/>
            <person name="Lluch J."/>
            <person name="Milhes M."/>
            <person name="Lampietro C."/>
            <person name="Lopez Roques C."/>
            <person name="Donnadieu C."/>
            <person name="Braasch I."/>
            <person name="Desvignes T."/>
            <person name="Postlethwait J."/>
            <person name="Bobe J."/>
            <person name="Guiguen Y."/>
            <person name="Dirks R."/>
        </authorList>
    </citation>
    <scope>NUCLEOTIDE SEQUENCE</scope>
    <source>
        <strain evidence="1">Tag_6206</strain>
        <tissue evidence="1">Liver</tissue>
    </source>
</reference>
<dbReference type="Proteomes" id="UP001044222">
    <property type="component" value="Chromosome 18"/>
</dbReference>
<gene>
    <name evidence="1" type="ORF">ANANG_G00306500</name>
</gene>
<dbReference type="EMBL" id="JAFIRN010000018">
    <property type="protein sequence ID" value="KAG5831698.1"/>
    <property type="molecule type" value="Genomic_DNA"/>
</dbReference>
<protein>
    <submittedName>
        <fullName evidence="1">Uncharacterized protein</fullName>
    </submittedName>
</protein>
<sequence>VGERPPAAAVLPDLLHPADVAPLVVLGHAQDLQPEGPALVLLLLLRQPQLGLGEAPRVVPVELALPHVQLDDQVLLRPLLAGVQPAHHQQAAGPLPLGHSAGQGDVRPLRAHDDRPRGHRHVQGRADFWGDKAAISRAGLSTATGAAGFKSST</sequence>
<keyword evidence="2" id="KW-1185">Reference proteome</keyword>